<keyword evidence="2" id="KW-1185">Reference proteome</keyword>
<dbReference type="AlphaFoldDB" id="A0A846HGH1"/>
<dbReference type="EMBL" id="JTCM02000111">
    <property type="protein sequence ID" value="NEU76446.1"/>
    <property type="molecule type" value="Genomic_DNA"/>
</dbReference>
<proteinExistence type="predicted"/>
<comment type="caution">
    <text evidence="1">The sequence shown here is derived from an EMBL/GenBank/DDBJ whole genome shotgun (WGS) entry which is preliminary data.</text>
</comment>
<dbReference type="RefSeq" id="WP_163519294.1">
    <property type="nucleotide sequence ID" value="NZ_JTCM02000111.1"/>
</dbReference>
<organism evidence="1 2">
    <name type="scientific">Hassallia byssoidea VB512170</name>
    <dbReference type="NCBI Taxonomy" id="1304833"/>
    <lineage>
        <taxon>Bacteria</taxon>
        <taxon>Bacillati</taxon>
        <taxon>Cyanobacteriota</taxon>
        <taxon>Cyanophyceae</taxon>
        <taxon>Nostocales</taxon>
        <taxon>Tolypothrichaceae</taxon>
        <taxon>Hassallia</taxon>
    </lineage>
</organism>
<protein>
    <submittedName>
        <fullName evidence="1">Uncharacterized protein</fullName>
    </submittedName>
</protein>
<reference evidence="1 2" key="1">
    <citation type="journal article" date="2015" name="Genome Announc.">
        <title>Draft Genome Sequence of Cyanobacterium Hassallia byssoidea Strain VB512170, Isolated from Monuments in India.</title>
        <authorList>
            <person name="Singh D."/>
            <person name="Chandrababunaidu M.M."/>
            <person name="Panda A."/>
            <person name="Sen D."/>
            <person name="Bhattacharyya S."/>
            <person name="Adhikary S.P."/>
            <person name="Tripathy S."/>
        </authorList>
    </citation>
    <scope>NUCLEOTIDE SEQUENCE [LARGE SCALE GENOMIC DNA]</scope>
    <source>
        <strain evidence="1 2">VB512170</strain>
    </source>
</reference>
<gene>
    <name evidence="1" type="ORF">PI95_029010</name>
</gene>
<accession>A0A846HGH1</accession>
<evidence type="ECO:0000313" key="2">
    <source>
        <dbReference type="Proteomes" id="UP000031549"/>
    </source>
</evidence>
<evidence type="ECO:0000313" key="1">
    <source>
        <dbReference type="EMBL" id="NEU76446.1"/>
    </source>
</evidence>
<name>A0A846HGH1_9CYAN</name>
<sequence>MGSVLFLLPITHYQLPLRGSPVAHGGNEHDRAGSPIPHYQLPITN</sequence>
<dbReference type="Proteomes" id="UP000031549">
    <property type="component" value="Unassembled WGS sequence"/>
</dbReference>